<dbReference type="AlphaFoldDB" id="A0A5B7JYP5"/>
<sequence>MFIFVFLAYEHVLGDNLYLDESERSLLQPHHLPLPPSGLHCTTEANKPHSLLNRIIFLYLQQAFTPPRRQRNHIRSSAFHRLIHPPVQYLKKENGKSRVTKEEQEPTTRISTPAEPKASTPKVDCNWNR</sequence>
<reference evidence="2 3" key="1">
    <citation type="submission" date="2019-05" db="EMBL/GenBank/DDBJ databases">
        <title>Another draft genome of Portunus trituberculatus and its Hox gene families provides insights of decapod evolution.</title>
        <authorList>
            <person name="Jeong J.-H."/>
            <person name="Song I."/>
            <person name="Kim S."/>
            <person name="Choi T."/>
            <person name="Kim D."/>
            <person name="Ryu S."/>
            <person name="Kim W."/>
        </authorList>
    </citation>
    <scope>NUCLEOTIDE SEQUENCE [LARGE SCALE GENOMIC DNA]</scope>
    <source>
        <tissue evidence="2">Muscle</tissue>
    </source>
</reference>
<organism evidence="2 3">
    <name type="scientific">Portunus trituberculatus</name>
    <name type="common">Swimming crab</name>
    <name type="synonym">Neptunus trituberculatus</name>
    <dbReference type="NCBI Taxonomy" id="210409"/>
    <lineage>
        <taxon>Eukaryota</taxon>
        <taxon>Metazoa</taxon>
        <taxon>Ecdysozoa</taxon>
        <taxon>Arthropoda</taxon>
        <taxon>Crustacea</taxon>
        <taxon>Multicrustacea</taxon>
        <taxon>Malacostraca</taxon>
        <taxon>Eumalacostraca</taxon>
        <taxon>Eucarida</taxon>
        <taxon>Decapoda</taxon>
        <taxon>Pleocyemata</taxon>
        <taxon>Brachyura</taxon>
        <taxon>Eubrachyura</taxon>
        <taxon>Portunoidea</taxon>
        <taxon>Portunidae</taxon>
        <taxon>Portuninae</taxon>
        <taxon>Portunus</taxon>
    </lineage>
</organism>
<comment type="caution">
    <text evidence="2">The sequence shown here is derived from an EMBL/GenBank/DDBJ whole genome shotgun (WGS) entry which is preliminary data.</text>
</comment>
<protein>
    <submittedName>
        <fullName evidence="2">Uncharacterized protein</fullName>
    </submittedName>
</protein>
<feature type="region of interest" description="Disordered" evidence="1">
    <location>
        <begin position="90"/>
        <end position="129"/>
    </location>
</feature>
<keyword evidence="3" id="KW-1185">Reference proteome</keyword>
<gene>
    <name evidence="2" type="ORF">E2C01_094996</name>
</gene>
<feature type="compositionally biased region" description="Basic and acidic residues" evidence="1">
    <location>
        <begin position="90"/>
        <end position="106"/>
    </location>
</feature>
<proteinExistence type="predicted"/>
<evidence type="ECO:0000313" key="3">
    <source>
        <dbReference type="Proteomes" id="UP000324222"/>
    </source>
</evidence>
<name>A0A5B7JYP5_PORTR</name>
<accession>A0A5B7JYP5</accession>
<evidence type="ECO:0000313" key="2">
    <source>
        <dbReference type="EMBL" id="MPC99573.1"/>
    </source>
</evidence>
<evidence type="ECO:0000256" key="1">
    <source>
        <dbReference type="SAM" id="MobiDB-lite"/>
    </source>
</evidence>
<dbReference type="Proteomes" id="UP000324222">
    <property type="component" value="Unassembled WGS sequence"/>
</dbReference>
<dbReference type="EMBL" id="VSRR010118934">
    <property type="protein sequence ID" value="MPC99573.1"/>
    <property type="molecule type" value="Genomic_DNA"/>
</dbReference>